<keyword evidence="2" id="KW-1185">Reference proteome</keyword>
<dbReference type="InterPro" id="IPR008323">
    <property type="entry name" value="UCP033563"/>
</dbReference>
<evidence type="ECO:0000313" key="2">
    <source>
        <dbReference type="Proteomes" id="UP001499979"/>
    </source>
</evidence>
<accession>A0ABP4F7W6</accession>
<sequence>MDAGSLVPPPHVARPLRLLPFRGLTLAPKRIGAPSSVRAFTRPYRDVADRLQRWERRGELSHDEAPAVYLHEYTSGALSVRGLVGALDISRPATGRDDVAVFPHEGVHPAQAAELAARMSEMQTNPAPILLVHRGPEPLRDLMDNLQRRDPLREFTDRGGQHHRVWAIRDEHHQAFLGRCLEPARAVIADGHHRYAAYLRMQQDDPRAATGAGLAMLVDQDDTPLYLGPIHRVLGHVTIDGLRTAAERTGATFRLADAAPAVAALASDTLVATDGRSWATVRLEVPADRLAVEVLHERLLPAVTPRPTRVAYHHAVDDALTDIASRPGLAVLLPAPGFGQVLATCRADRLLPEKATSFQPKPSVGVLIRSLRDE</sequence>
<evidence type="ECO:0000313" key="1">
    <source>
        <dbReference type="EMBL" id="GAA1160215.1"/>
    </source>
</evidence>
<proteinExistence type="predicted"/>
<dbReference type="PANTHER" id="PTHR36454">
    <property type="entry name" value="LMO2823 PROTEIN"/>
    <property type="match status" value="1"/>
</dbReference>
<organism evidence="1 2">
    <name type="scientific">Nocardioides aquiterrae</name>
    <dbReference type="NCBI Taxonomy" id="203799"/>
    <lineage>
        <taxon>Bacteria</taxon>
        <taxon>Bacillati</taxon>
        <taxon>Actinomycetota</taxon>
        <taxon>Actinomycetes</taxon>
        <taxon>Propionibacteriales</taxon>
        <taxon>Nocardioidaceae</taxon>
        <taxon>Nocardioides</taxon>
    </lineage>
</organism>
<dbReference type="RefSeq" id="WP_343910056.1">
    <property type="nucleotide sequence ID" value="NZ_BAAAJE010000028.1"/>
</dbReference>
<dbReference type="PANTHER" id="PTHR36454:SF1">
    <property type="entry name" value="DUF1015 DOMAIN-CONTAINING PROTEIN"/>
    <property type="match status" value="1"/>
</dbReference>
<name>A0ABP4F7W6_9ACTN</name>
<dbReference type="EMBL" id="BAAAJE010000028">
    <property type="protein sequence ID" value="GAA1160215.1"/>
    <property type="molecule type" value="Genomic_DNA"/>
</dbReference>
<reference evidence="2" key="1">
    <citation type="journal article" date="2019" name="Int. J. Syst. Evol. Microbiol.">
        <title>The Global Catalogue of Microorganisms (GCM) 10K type strain sequencing project: providing services to taxonomists for standard genome sequencing and annotation.</title>
        <authorList>
            <consortium name="The Broad Institute Genomics Platform"/>
            <consortium name="The Broad Institute Genome Sequencing Center for Infectious Disease"/>
            <person name="Wu L."/>
            <person name="Ma J."/>
        </authorList>
    </citation>
    <scope>NUCLEOTIDE SEQUENCE [LARGE SCALE GENOMIC DNA]</scope>
    <source>
        <strain evidence="2">JCM 11813</strain>
    </source>
</reference>
<protein>
    <submittedName>
        <fullName evidence="1">DUF1015 domain-containing protein</fullName>
    </submittedName>
</protein>
<comment type="caution">
    <text evidence="1">The sequence shown here is derived from an EMBL/GenBank/DDBJ whole genome shotgun (WGS) entry which is preliminary data.</text>
</comment>
<gene>
    <name evidence="1" type="ORF">GCM10009606_42800</name>
</gene>
<dbReference type="Pfam" id="PF06245">
    <property type="entry name" value="DUF1015"/>
    <property type="match status" value="1"/>
</dbReference>
<dbReference type="Proteomes" id="UP001499979">
    <property type="component" value="Unassembled WGS sequence"/>
</dbReference>